<reference evidence="2 3" key="1">
    <citation type="journal article" date="2007" name="Virology">
        <title>Sequence and annotation of the 314-kb MT325 and the 321-kb FR483 viruses that infect Chlorella Pbi.</title>
        <authorList>
            <person name="Fitzgerald L.A."/>
            <person name="Graves M.V."/>
            <person name="Li X."/>
            <person name="Feldblyum T."/>
            <person name="Hartigan J."/>
            <person name="Van Etten J.L."/>
        </authorList>
    </citation>
    <scope>NUCLEOTIDE SEQUENCE [LARGE SCALE GENOMIC DNA]</scope>
    <source>
        <strain evidence="2 3">MT325</strain>
    </source>
</reference>
<sequence length="197" mass="21904">MIQMFKLTLKDVSRAMAFTARTFVAQEPTSVALKFTTCDFVTSFADVMTKSIESGLSFAVEDDNGDIVAQSLSIDYDTFTMANYGHTRESAPMFDLFSKLDAYVPNKECVVVFAISSEVQGKGLASALLSSTIEEAKRSGYYMVLADCTNFKSQNLFSKFGFSTKVEINYKNYEYGVAKPYASINDTRGIQRMILNI</sequence>
<organismHost>
    <name type="scientific">Paramecium bursaria</name>
    <dbReference type="NCBI Taxonomy" id="74790"/>
</organismHost>
<organism evidence="2 3">
    <name type="scientific">Paramecium bursaria Chlorella virus MT325</name>
    <name type="common">PBCV-MT325</name>
    <dbReference type="NCBI Taxonomy" id="346932"/>
    <lineage>
        <taxon>Viruses</taxon>
        <taxon>Varidnaviria</taxon>
        <taxon>Bamfordvirae</taxon>
        <taxon>Nucleocytoviricota</taxon>
        <taxon>Megaviricetes</taxon>
        <taxon>Algavirales</taxon>
        <taxon>Phycodnaviridae</taxon>
        <taxon>Chlorovirus</taxon>
        <taxon>Chlorovirus conductrix</taxon>
        <taxon>Paramecium bursaria Chlorella virus A1</taxon>
    </lineage>
</organism>
<proteinExistence type="predicted"/>
<dbReference type="InterPro" id="IPR000182">
    <property type="entry name" value="GNAT_dom"/>
</dbReference>
<name>A7IVD8_PBCVM</name>
<accession>A7IVD8</accession>
<gene>
    <name evidence="2" type="primary">M758R</name>
    <name evidence="2" type="ORF">MT325_M758R</name>
</gene>
<dbReference type="PANTHER" id="PTHR20905:SF1">
    <property type="entry name" value="AT07410P-RELATED"/>
    <property type="match status" value="1"/>
</dbReference>
<dbReference type="InterPro" id="IPR016181">
    <property type="entry name" value="Acyl_CoA_acyltransferase"/>
</dbReference>
<dbReference type="CDD" id="cd04301">
    <property type="entry name" value="NAT_SF"/>
    <property type="match status" value="1"/>
</dbReference>
<dbReference type="SUPFAM" id="SSF55729">
    <property type="entry name" value="Acyl-CoA N-acyltransferases (Nat)"/>
    <property type="match status" value="1"/>
</dbReference>
<dbReference type="Gene3D" id="3.40.630.30">
    <property type="match status" value="1"/>
</dbReference>
<protein>
    <submittedName>
        <fullName evidence="2">Uncharacterized protein M758R</fullName>
    </submittedName>
</protein>
<dbReference type="EMBL" id="DQ491001">
    <property type="protein sequence ID" value="ABT14312.1"/>
    <property type="molecule type" value="Genomic_DNA"/>
</dbReference>
<dbReference type="Proteomes" id="UP000246715">
    <property type="component" value="Segment"/>
</dbReference>
<evidence type="ECO:0000259" key="1">
    <source>
        <dbReference type="PROSITE" id="PS51186"/>
    </source>
</evidence>
<dbReference type="PANTHER" id="PTHR20905">
    <property type="entry name" value="N-ACETYLTRANSFERASE-RELATED"/>
    <property type="match status" value="1"/>
</dbReference>
<evidence type="ECO:0000313" key="3">
    <source>
        <dbReference type="Proteomes" id="UP000246715"/>
    </source>
</evidence>
<feature type="domain" description="N-acetyltransferase" evidence="1">
    <location>
        <begin position="2"/>
        <end position="182"/>
    </location>
</feature>
<dbReference type="PROSITE" id="PS51186">
    <property type="entry name" value="GNAT"/>
    <property type="match status" value="1"/>
</dbReference>
<dbReference type="Pfam" id="PF00583">
    <property type="entry name" value="Acetyltransf_1"/>
    <property type="match status" value="1"/>
</dbReference>
<evidence type="ECO:0000313" key="2">
    <source>
        <dbReference type="EMBL" id="ABT14312.1"/>
    </source>
</evidence>
<dbReference type="GO" id="GO:0008080">
    <property type="term" value="F:N-acetyltransferase activity"/>
    <property type="evidence" value="ECO:0007669"/>
    <property type="project" value="TreeGrafter"/>
</dbReference>